<keyword evidence="5" id="KW-1185">Reference proteome</keyword>
<dbReference type="GeneID" id="108261863"/>
<gene>
    <name evidence="6" type="primary">LOC108261863</name>
</gene>
<dbReference type="InterPro" id="IPR037241">
    <property type="entry name" value="E2F-DP_heterodim"/>
</dbReference>
<dbReference type="Proteomes" id="UP000221080">
    <property type="component" value="Unplaced"/>
</dbReference>
<keyword evidence="2" id="KW-0805">Transcription regulation</keyword>
<keyword evidence="4" id="KW-0804">Transcription</keyword>
<name>A0A2D0QIF6_ICTPU</name>
<dbReference type="SUPFAM" id="SSF144074">
    <property type="entry name" value="E2F-DP heterodimerization region"/>
    <property type="match status" value="1"/>
</dbReference>
<dbReference type="Gene3D" id="6.10.250.540">
    <property type="match status" value="1"/>
</dbReference>
<proteinExistence type="inferred from homology"/>
<evidence type="ECO:0000313" key="5">
    <source>
        <dbReference type="Proteomes" id="UP000221080"/>
    </source>
</evidence>
<protein>
    <submittedName>
        <fullName evidence="6">Transcription factor E2F5-like</fullName>
    </submittedName>
</protein>
<reference evidence="6" key="1">
    <citation type="submission" date="2025-08" db="UniProtKB">
        <authorList>
            <consortium name="RefSeq"/>
        </authorList>
    </citation>
    <scope>IDENTIFICATION</scope>
    <source>
        <tissue evidence="6">Blood</tissue>
    </source>
</reference>
<evidence type="ECO:0000256" key="2">
    <source>
        <dbReference type="ARBA" id="ARBA00023015"/>
    </source>
</evidence>
<comment type="similarity">
    <text evidence="1">Belongs to the E2F/DP family.</text>
</comment>
<feature type="non-terminal residue" evidence="6">
    <location>
        <position position="137"/>
    </location>
</feature>
<dbReference type="GO" id="GO:0003677">
    <property type="term" value="F:DNA binding"/>
    <property type="evidence" value="ECO:0007669"/>
    <property type="project" value="UniProtKB-KW"/>
</dbReference>
<organism evidence="5 6">
    <name type="scientific">Ictalurus punctatus</name>
    <name type="common">Channel catfish</name>
    <name type="synonym">Silurus punctatus</name>
    <dbReference type="NCBI Taxonomy" id="7998"/>
    <lineage>
        <taxon>Eukaryota</taxon>
        <taxon>Metazoa</taxon>
        <taxon>Chordata</taxon>
        <taxon>Craniata</taxon>
        <taxon>Vertebrata</taxon>
        <taxon>Euteleostomi</taxon>
        <taxon>Actinopterygii</taxon>
        <taxon>Neopterygii</taxon>
        <taxon>Teleostei</taxon>
        <taxon>Ostariophysi</taxon>
        <taxon>Siluriformes</taxon>
        <taxon>Ictaluridae</taxon>
        <taxon>Ictalurus</taxon>
    </lineage>
</organism>
<accession>A0A2D0QIF6</accession>
<evidence type="ECO:0000313" key="6">
    <source>
        <dbReference type="RefSeq" id="XP_017318117.3"/>
    </source>
</evidence>
<evidence type="ECO:0000256" key="4">
    <source>
        <dbReference type="ARBA" id="ARBA00023163"/>
    </source>
</evidence>
<dbReference type="RefSeq" id="XP_017318117.3">
    <property type="nucleotide sequence ID" value="XM_017462628.3"/>
</dbReference>
<dbReference type="OrthoDB" id="1743261at2759"/>
<dbReference type="AlphaFoldDB" id="A0A2D0QIF6"/>
<sequence length="137" mass="15056">MAPAGTQLEVPVPDVSQKGQKRYQVNLQSHSTPIHVLLINREACGSTPVVFSVPPLDDICTMPTPPSTPASLQKYPISSCDLEHTQLKSPVPGHQLTPLSTSPDVHMGIVNSLIHRCIGYLQISRFYNHLYTEFSNP</sequence>
<dbReference type="STRING" id="7998.ENSIPUP00000014280"/>
<dbReference type="KEGG" id="ipu:108261863"/>
<evidence type="ECO:0000256" key="3">
    <source>
        <dbReference type="ARBA" id="ARBA00023125"/>
    </source>
</evidence>
<evidence type="ECO:0000256" key="1">
    <source>
        <dbReference type="ARBA" id="ARBA00010940"/>
    </source>
</evidence>
<keyword evidence="3" id="KW-0238">DNA-binding</keyword>